<evidence type="ECO:0000256" key="7">
    <source>
        <dbReference type="ARBA" id="ARBA00022967"/>
    </source>
</evidence>
<evidence type="ECO:0000313" key="10">
    <source>
        <dbReference type="EMBL" id="KEP25079.1"/>
    </source>
</evidence>
<dbReference type="CDD" id="cd03225">
    <property type="entry name" value="ABC_cobalt_CbiO_domain1"/>
    <property type="match status" value="2"/>
</dbReference>
<reference evidence="10 11" key="1">
    <citation type="submission" date="2012-09" db="EMBL/GenBank/DDBJ databases">
        <title>Genome Sequence of Bacillus sp. DW5-4.</title>
        <authorList>
            <person name="Lai Q."/>
            <person name="Liu Y."/>
            <person name="Shao Z."/>
        </authorList>
    </citation>
    <scope>NUCLEOTIDE SEQUENCE [LARGE SCALE GENOMIC DNA]</scope>
    <source>
        <strain evidence="10 11">DW5-4</strain>
    </source>
</reference>
<comment type="subcellular location">
    <subcellularLocation>
        <location evidence="1">Cell membrane</location>
        <topology evidence="1">Peripheral membrane protein</topology>
    </subcellularLocation>
</comment>
<keyword evidence="11" id="KW-1185">Reference proteome</keyword>
<dbReference type="InterPro" id="IPR027417">
    <property type="entry name" value="P-loop_NTPase"/>
</dbReference>
<keyword evidence="3" id="KW-0813">Transport</keyword>
<dbReference type="SUPFAM" id="SSF52540">
    <property type="entry name" value="P-loop containing nucleoside triphosphate hydrolases"/>
    <property type="match status" value="2"/>
</dbReference>
<dbReference type="PANTHER" id="PTHR43553">
    <property type="entry name" value="HEAVY METAL TRANSPORTER"/>
    <property type="match status" value="1"/>
</dbReference>
<dbReference type="InterPro" id="IPR003593">
    <property type="entry name" value="AAA+_ATPase"/>
</dbReference>
<proteinExistence type="inferred from homology"/>
<dbReference type="GO" id="GO:0005524">
    <property type="term" value="F:ATP binding"/>
    <property type="evidence" value="ECO:0007669"/>
    <property type="project" value="UniProtKB-KW"/>
</dbReference>
<comment type="similarity">
    <text evidence="2">Belongs to the ABC transporter superfamily.</text>
</comment>
<dbReference type="GO" id="GO:0043190">
    <property type="term" value="C:ATP-binding cassette (ABC) transporter complex"/>
    <property type="evidence" value="ECO:0007669"/>
    <property type="project" value="TreeGrafter"/>
</dbReference>
<evidence type="ECO:0000256" key="2">
    <source>
        <dbReference type="ARBA" id="ARBA00005417"/>
    </source>
</evidence>
<evidence type="ECO:0000256" key="6">
    <source>
        <dbReference type="ARBA" id="ARBA00022840"/>
    </source>
</evidence>
<dbReference type="InterPro" id="IPR017871">
    <property type="entry name" value="ABC_transporter-like_CS"/>
</dbReference>
<evidence type="ECO:0000256" key="4">
    <source>
        <dbReference type="ARBA" id="ARBA00022475"/>
    </source>
</evidence>
<dbReference type="GO" id="GO:0042626">
    <property type="term" value="F:ATPase-coupled transmembrane transporter activity"/>
    <property type="evidence" value="ECO:0007669"/>
    <property type="project" value="TreeGrafter"/>
</dbReference>
<sequence length="532" mass="61166">MDSFLACSNLTVRFYEQPKPVLHQVSISIQKGEKVLILGPSGSGKSTLMSVLSGIIPEHMEADVQGEVMLQRHTGVMFQDPDSQFCMHRVNEEIAFSLENRSVPREEMDDIIQHLMQKVQLDVDPNTDIHTLSGGMKQRLALACLLALEPDVLFFDEPTAQLDPAGRMEIFQLLQQLAADQHQTMIFVEHVLDGVIEWMDRVILLDDQGSILADGSPKDVMTAYEGEMKEAGIWRPKIFPEKWSTIIQDPFHPLSQTLMQTFKARKERREKVSSIDRETIIRTDDLQLSYGKKRIMNDLQLDIKTGDWVAIIGENGSGKSTCLKHLIRLEPIKKGDIFLKEKHLKKWSDRLLYEKAGFVFQNPELQFIQDTVFDEIAFGGRQRNWPESVVQEKTYQLLEEFGLEKHAEAHPFTLSLGQKRRLSVATMLLFDQDVLLLDEPTFGQDEKTAKELIRRLKERQRQGTTIMMVTHDMELVDKCADQVLLFHQGEHVYDGTPYDLFSNQKLVDSYQLRVPLHYRYVAERKDVLTIAK</sequence>
<dbReference type="eggNOG" id="COG4172">
    <property type="taxonomic scope" value="Bacteria"/>
</dbReference>
<dbReference type="PROSITE" id="PS00211">
    <property type="entry name" value="ABC_TRANSPORTER_1"/>
    <property type="match status" value="2"/>
</dbReference>
<keyword evidence="4" id="KW-1003">Cell membrane</keyword>
<dbReference type="GO" id="GO:0016887">
    <property type="term" value="F:ATP hydrolysis activity"/>
    <property type="evidence" value="ECO:0007669"/>
    <property type="project" value="InterPro"/>
</dbReference>
<evidence type="ECO:0000256" key="1">
    <source>
        <dbReference type="ARBA" id="ARBA00004202"/>
    </source>
</evidence>
<evidence type="ECO:0000256" key="8">
    <source>
        <dbReference type="ARBA" id="ARBA00023136"/>
    </source>
</evidence>
<dbReference type="OrthoDB" id="501320at2"/>
<dbReference type="InterPro" id="IPR003439">
    <property type="entry name" value="ABC_transporter-like_ATP-bd"/>
</dbReference>
<dbReference type="AlphaFoldDB" id="A0A081L753"/>
<dbReference type="SMART" id="SM00382">
    <property type="entry name" value="AAA"/>
    <property type="match status" value="2"/>
</dbReference>
<keyword evidence="6" id="KW-0067">ATP-binding</keyword>
<evidence type="ECO:0000313" key="11">
    <source>
        <dbReference type="Proteomes" id="UP000028091"/>
    </source>
</evidence>
<evidence type="ECO:0000259" key="9">
    <source>
        <dbReference type="PROSITE" id="PS50893"/>
    </source>
</evidence>
<comment type="caution">
    <text evidence="10">The sequence shown here is derived from an EMBL/GenBank/DDBJ whole genome shotgun (WGS) entry which is preliminary data.</text>
</comment>
<evidence type="ECO:0000256" key="5">
    <source>
        <dbReference type="ARBA" id="ARBA00022741"/>
    </source>
</evidence>
<accession>A0A081L753</accession>
<dbReference type="InterPro" id="IPR050095">
    <property type="entry name" value="ECF_ABC_transporter_ATP-bd"/>
</dbReference>
<dbReference type="PANTHER" id="PTHR43553:SF19">
    <property type="entry name" value="HMP_THIAMINE IMPORT ATP-BINDING PROTEIN YKOD-RELATED"/>
    <property type="match status" value="1"/>
</dbReference>
<dbReference type="Proteomes" id="UP000028091">
    <property type="component" value="Unassembled WGS sequence"/>
</dbReference>
<dbReference type="Gene3D" id="3.40.50.300">
    <property type="entry name" value="P-loop containing nucleotide triphosphate hydrolases"/>
    <property type="match status" value="2"/>
</dbReference>
<dbReference type="InterPro" id="IPR015856">
    <property type="entry name" value="ABC_transpr_CbiO/EcfA_su"/>
</dbReference>
<protein>
    <submittedName>
        <fullName evidence="10">ABC transporter</fullName>
    </submittedName>
</protein>
<keyword evidence="7" id="KW-1278">Translocase</keyword>
<dbReference type="Pfam" id="PF00005">
    <property type="entry name" value="ABC_tran"/>
    <property type="match status" value="2"/>
</dbReference>
<keyword evidence="8" id="KW-0472">Membrane</keyword>
<keyword evidence="5" id="KW-0547">Nucleotide-binding</keyword>
<name>A0A081L753_9BACI</name>
<dbReference type="RefSeq" id="WP_034324790.1">
    <property type="nucleotide sequence ID" value="NZ_JOTP01000033.1"/>
</dbReference>
<dbReference type="EMBL" id="JOTP01000033">
    <property type="protein sequence ID" value="KEP25079.1"/>
    <property type="molecule type" value="Genomic_DNA"/>
</dbReference>
<dbReference type="NCBIfam" id="NF010167">
    <property type="entry name" value="PRK13648.1"/>
    <property type="match status" value="2"/>
</dbReference>
<gene>
    <name evidence="10" type="ORF">BA70_12220</name>
</gene>
<feature type="domain" description="ABC transporter" evidence="9">
    <location>
        <begin position="5"/>
        <end position="233"/>
    </location>
</feature>
<organism evidence="10 11">
    <name type="scientific">Bacillus zhangzhouensis</name>
    <dbReference type="NCBI Taxonomy" id="1178540"/>
    <lineage>
        <taxon>Bacteria</taxon>
        <taxon>Bacillati</taxon>
        <taxon>Bacillota</taxon>
        <taxon>Bacilli</taxon>
        <taxon>Bacillales</taxon>
        <taxon>Bacillaceae</taxon>
        <taxon>Bacillus</taxon>
    </lineage>
</organism>
<dbReference type="PROSITE" id="PS50893">
    <property type="entry name" value="ABC_TRANSPORTER_2"/>
    <property type="match status" value="2"/>
</dbReference>
<evidence type="ECO:0000256" key="3">
    <source>
        <dbReference type="ARBA" id="ARBA00022448"/>
    </source>
</evidence>
<feature type="domain" description="ABC transporter" evidence="9">
    <location>
        <begin position="281"/>
        <end position="513"/>
    </location>
</feature>